<dbReference type="AlphaFoldDB" id="A0AA91RG63"/>
<reference evidence="2 3" key="1">
    <citation type="submission" date="2016-12" db="EMBL/GenBank/DDBJ databases">
        <title>The new phylogeny of genus Mycobacterium.</title>
        <authorList>
            <person name="Tortoli E."/>
            <person name="Trovato A."/>
            <person name="Cirillo D.M."/>
        </authorList>
    </citation>
    <scope>NUCLEOTIDE SEQUENCE [LARGE SCALE GENOMIC DNA]</scope>
    <source>
        <strain evidence="2 3">DSM 44624</strain>
    </source>
</reference>
<evidence type="ECO:0000259" key="1">
    <source>
        <dbReference type="Pfam" id="PF12697"/>
    </source>
</evidence>
<evidence type="ECO:0000313" key="3">
    <source>
        <dbReference type="Proteomes" id="UP000192441"/>
    </source>
</evidence>
<dbReference type="InterPro" id="IPR000073">
    <property type="entry name" value="AB_hydrolase_1"/>
</dbReference>
<dbReference type="Pfam" id="PF12697">
    <property type="entry name" value="Abhydrolase_6"/>
    <property type="match status" value="1"/>
</dbReference>
<dbReference type="PANTHER" id="PTHR37017">
    <property type="entry name" value="AB HYDROLASE-1 DOMAIN-CONTAINING PROTEIN-RELATED"/>
    <property type="match status" value="1"/>
</dbReference>
<dbReference type="GO" id="GO:0003824">
    <property type="term" value="F:catalytic activity"/>
    <property type="evidence" value="ECO:0007669"/>
    <property type="project" value="UniProtKB-ARBA"/>
</dbReference>
<feature type="domain" description="AB hydrolase-1" evidence="1">
    <location>
        <begin position="4"/>
        <end position="238"/>
    </location>
</feature>
<dbReference type="PANTHER" id="PTHR37017:SF11">
    <property type="entry name" value="ESTERASE_LIPASE_THIOESTERASE DOMAIN-CONTAINING PROTEIN"/>
    <property type="match status" value="1"/>
</dbReference>
<proteinExistence type="predicted"/>
<protein>
    <recommendedName>
        <fullName evidence="1">AB hydrolase-1 domain-containing protein</fullName>
    </recommendedName>
</protein>
<comment type="caution">
    <text evidence="2">The sequence shown here is derived from an EMBL/GenBank/DDBJ whole genome shotgun (WGS) entry which is preliminary data.</text>
</comment>
<gene>
    <name evidence="2" type="ORF">BST20_23265</name>
</gene>
<dbReference type="EMBL" id="MVHM01000020">
    <property type="protein sequence ID" value="ORA33171.1"/>
    <property type="molecule type" value="Genomic_DNA"/>
</dbReference>
<organism evidence="2 3">
    <name type="scientific">Mycobacterium branderi</name>
    <dbReference type="NCBI Taxonomy" id="43348"/>
    <lineage>
        <taxon>Bacteria</taxon>
        <taxon>Bacillati</taxon>
        <taxon>Actinomycetota</taxon>
        <taxon>Actinomycetes</taxon>
        <taxon>Mycobacteriales</taxon>
        <taxon>Mycobacteriaceae</taxon>
        <taxon>Mycobacterium</taxon>
    </lineage>
</organism>
<dbReference type="Proteomes" id="UP000192441">
    <property type="component" value="Unassembled WGS sequence"/>
</dbReference>
<dbReference type="InterPro" id="IPR052897">
    <property type="entry name" value="Sec-Metab_Biosynth_Hydrolase"/>
</dbReference>
<dbReference type="Gene3D" id="3.40.50.1820">
    <property type="entry name" value="alpha/beta hydrolase"/>
    <property type="match status" value="1"/>
</dbReference>
<dbReference type="SUPFAM" id="SSF53474">
    <property type="entry name" value="alpha/beta-Hydrolases"/>
    <property type="match status" value="1"/>
</dbReference>
<evidence type="ECO:0000313" key="2">
    <source>
        <dbReference type="EMBL" id="ORA33171.1"/>
    </source>
</evidence>
<name>A0AA91RG63_9MYCO</name>
<accession>A0AA91RG63</accession>
<sequence>MSTFVFVAGGMHGGWCWKRVTDRLRARGHDVFAPTLTGLAERAHLLSPAVNLETHIADIVGVLDRDDLRDVILVGHSYGGMVITAVADRAPQRLARLVYLDAFWPEDGETVADIVGEEDCRRTVMATRTDSASGPVIAGAVATQIAQGCGVIDPDDVAWVTSKLTPQPAASMTQPLKLERTDVGVPVLFVSCRATRYDGLQRCYVRAKTRAVGDPRVRTLEIDAPHDAMITHPDLVTDLLTTEDLVAG</sequence>
<dbReference type="InterPro" id="IPR029058">
    <property type="entry name" value="AB_hydrolase_fold"/>
</dbReference>
<dbReference type="RefSeq" id="WP_083133767.1">
    <property type="nucleotide sequence ID" value="NZ_AP022607.1"/>
</dbReference>